<feature type="transmembrane region" description="Helical" evidence="1">
    <location>
        <begin position="186"/>
        <end position="205"/>
    </location>
</feature>
<dbReference type="PANTHER" id="PTHR23028">
    <property type="entry name" value="ACETYLTRANSFERASE"/>
    <property type="match status" value="1"/>
</dbReference>
<name>A0A243W802_9BACT</name>
<comment type="caution">
    <text evidence="3">The sequence shown here is derived from an EMBL/GenBank/DDBJ whole genome shotgun (WGS) entry which is preliminary data.</text>
</comment>
<dbReference type="GO" id="GO:0016020">
    <property type="term" value="C:membrane"/>
    <property type="evidence" value="ECO:0007669"/>
    <property type="project" value="TreeGrafter"/>
</dbReference>
<dbReference type="OrthoDB" id="9796461at2"/>
<feature type="transmembrane region" description="Helical" evidence="1">
    <location>
        <begin position="163"/>
        <end position="180"/>
    </location>
</feature>
<dbReference type="Pfam" id="PF01757">
    <property type="entry name" value="Acyl_transf_3"/>
    <property type="match status" value="1"/>
</dbReference>
<evidence type="ECO:0000313" key="4">
    <source>
        <dbReference type="Proteomes" id="UP000194873"/>
    </source>
</evidence>
<feature type="transmembrane region" description="Helical" evidence="1">
    <location>
        <begin position="12"/>
        <end position="29"/>
    </location>
</feature>
<feature type="domain" description="Acyltransferase 3" evidence="2">
    <location>
        <begin position="8"/>
        <end position="341"/>
    </location>
</feature>
<dbReference type="InterPro" id="IPR050879">
    <property type="entry name" value="Acyltransferase_3"/>
</dbReference>
<feature type="transmembrane region" description="Helical" evidence="1">
    <location>
        <begin position="137"/>
        <end position="156"/>
    </location>
</feature>
<proteinExistence type="predicted"/>
<dbReference type="InterPro" id="IPR002656">
    <property type="entry name" value="Acyl_transf_3_dom"/>
</dbReference>
<sequence>MIVKNKIPSLNGLRAISIFMVIGYHFNQYRACPDSKVVKYVSALVFNGPLGVGVFFIVSGFLITTLLLNEENRFGSISLEGFYIRRIVRIFPAYYFLLSTYLLLQLLGWLQLDALDWLTSGTLMKQFYNSTNHETGHLWSLSVEEVFYLAWPLLFVKTRKMSVYVIASVIFLVVLTRMLMYKSPSIMNTVFSTGDALLVGCLFAIKQKELVAWIEKRKKLIYAVVGCLILSVLANKYLSFVLLNGPAAKPVLILASICYGLFGNIGLFTNLLIALVIVFSIVVTGNTWYRILNNSFVDHIGKLSYSIYLWQQLFISNKVFYELNFVFVLGLIYIAACCSYYLVEKPFLKLKDRIAPGRSAQVKKEKQVYAVEL</sequence>
<keyword evidence="1" id="KW-0472">Membrane</keyword>
<feature type="transmembrane region" description="Helical" evidence="1">
    <location>
        <begin position="90"/>
        <end position="110"/>
    </location>
</feature>
<keyword evidence="4" id="KW-1185">Reference proteome</keyword>
<evidence type="ECO:0000313" key="3">
    <source>
        <dbReference type="EMBL" id="OUJ71207.1"/>
    </source>
</evidence>
<dbReference type="EMBL" id="MTSE01000017">
    <property type="protein sequence ID" value="OUJ71207.1"/>
    <property type="molecule type" value="Genomic_DNA"/>
</dbReference>
<evidence type="ECO:0000259" key="2">
    <source>
        <dbReference type="Pfam" id="PF01757"/>
    </source>
</evidence>
<dbReference type="AlphaFoldDB" id="A0A243W802"/>
<accession>A0A243W802</accession>
<protein>
    <recommendedName>
        <fullName evidence="2">Acyltransferase 3 domain-containing protein</fullName>
    </recommendedName>
</protein>
<feature type="transmembrane region" description="Helical" evidence="1">
    <location>
        <begin position="323"/>
        <end position="343"/>
    </location>
</feature>
<keyword evidence="1" id="KW-1133">Transmembrane helix</keyword>
<dbReference type="PANTHER" id="PTHR23028:SF53">
    <property type="entry name" value="ACYL_TRANSF_3 DOMAIN-CONTAINING PROTEIN"/>
    <property type="match status" value="1"/>
</dbReference>
<feature type="transmembrane region" description="Helical" evidence="1">
    <location>
        <begin position="251"/>
        <end position="279"/>
    </location>
</feature>
<feature type="transmembrane region" description="Helical" evidence="1">
    <location>
        <begin position="49"/>
        <end position="69"/>
    </location>
</feature>
<organism evidence="3 4">
    <name type="scientific">Hymenobacter crusticola</name>
    <dbReference type="NCBI Taxonomy" id="1770526"/>
    <lineage>
        <taxon>Bacteria</taxon>
        <taxon>Pseudomonadati</taxon>
        <taxon>Bacteroidota</taxon>
        <taxon>Cytophagia</taxon>
        <taxon>Cytophagales</taxon>
        <taxon>Hymenobacteraceae</taxon>
        <taxon>Hymenobacter</taxon>
    </lineage>
</organism>
<keyword evidence="1" id="KW-0812">Transmembrane</keyword>
<feature type="transmembrane region" description="Helical" evidence="1">
    <location>
        <begin position="220"/>
        <end position="239"/>
    </location>
</feature>
<gene>
    <name evidence="3" type="ORF">BXP70_22260</name>
</gene>
<evidence type="ECO:0000256" key="1">
    <source>
        <dbReference type="SAM" id="Phobius"/>
    </source>
</evidence>
<dbReference type="GO" id="GO:0000271">
    <property type="term" value="P:polysaccharide biosynthetic process"/>
    <property type="evidence" value="ECO:0007669"/>
    <property type="project" value="TreeGrafter"/>
</dbReference>
<dbReference type="Proteomes" id="UP000194873">
    <property type="component" value="Unassembled WGS sequence"/>
</dbReference>
<dbReference type="GO" id="GO:0016747">
    <property type="term" value="F:acyltransferase activity, transferring groups other than amino-acyl groups"/>
    <property type="evidence" value="ECO:0007669"/>
    <property type="project" value="InterPro"/>
</dbReference>
<reference evidence="3 4" key="1">
    <citation type="submission" date="2017-01" db="EMBL/GenBank/DDBJ databases">
        <title>A new Hymenobacter.</title>
        <authorList>
            <person name="Liang Y."/>
            <person name="Feng F."/>
        </authorList>
    </citation>
    <scope>NUCLEOTIDE SEQUENCE [LARGE SCALE GENOMIC DNA]</scope>
    <source>
        <strain evidence="3">MIMBbqt21</strain>
    </source>
</reference>